<evidence type="ECO:0000313" key="1">
    <source>
        <dbReference type="EMBL" id="GAH34296.1"/>
    </source>
</evidence>
<accession>X1ELQ1</accession>
<proteinExistence type="predicted"/>
<protein>
    <submittedName>
        <fullName evidence="1">Uncharacterized protein</fullName>
    </submittedName>
</protein>
<gene>
    <name evidence="1" type="ORF">S03H2_10281</name>
</gene>
<comment type="caution">
    <text evidence="1">The sequence shown here is derived from an EMBL/GenBank/DDBJ whole genome shotgun (WGS) entry which is preliminary data.</text>
</comment>
<sequence>MGKTKGIRQYSDGSMTEEEHKAAMIKGRELISYGYPDSVVAARTGLKEVQISIIRKCKEWVKNIYGTWNGEED</sequence>
<dbReference type="EMBL" id="BARU01005299">
    <property type="protein sequence ID" value="GAH34296.1"/>
    <property type="molecule type" value="Genomic_DNA"/>
</dbReference>
<name>X1ELQ1_9ZZZZ</name>
<reference evidence="1" key="1">
    <citation type="journal article" date="2014" name="Front. Microbiol.">
        <title>High frequency of phylogenetically diverse reductive dehalogenase-homologous genes in deep subseafloor sedimentary metagenomes.</title>
        <authorList>
            <person name="Kawai M."/>
            <person name="Futagami T."/>
            <person name="Toyoda A."/>
            <person name="Takaki Y."/>
            <person name="Nishi S."/>
            <person name="Hori S."/>
            <person name="Arai W."/>
            <person name="Tsubouchi T."/>
            <person name="Morono Y."/>
            <person name="Uchiyama I."/>
            <person name="Ito T."/>
            <person name="Fujiyama A."/>
            <person name="Inagaki F."/>
            <person name="Takami H."/>
        </authorList>
    </citation>
    <scope>NUCLEOTIDE SEQUENCE</scope>
    <source>
        <strain evidence="1">Expedition CK06-06</strain>
    </source>
</reference>
<organism evidence="1">
    <name type="scientific">marine sediment metagenome</name>
    <dbReference type="NCBI Taxonomy" id="412755"/>
    <lineage>
        <taxon>unclassified sequences</taxon>
        <taxon>metagenomes</taxon>
        <taxon>ecological metagenomes</taxon>
    </lineage>
</organism>
<dbReference type="AlphaFoldDB" id="X1ELQ1"/>